<dbReference type="GO" id="GO:0016787">
    <property type="term" value="F:hydrolase activity"/>
    <property type="evidence" value="ECO:0007669"/>
    <property type="project" value="UniProtKB-KW"/>
</dbReference>
<dbReference type="Gene3D" id="3.10.310.70">
    <property type="match status" value="1"/>
</dbReference>
<feature type="domain" description="Amidohydrolase 3" evidence="1">
    <location>
        <begin position="55"/>
        <end position="502"/>
    </location>
</feature>
<evidence type="ECO:0000313" key="3">
    <source>
        <dbReference type="Proteomes" id="UP001589613"/>
    </source>
</evidence>
<dbReference type="SUPFAM" id="SSF51556">
    <property type="entry name" value="Metallo-dependent hydrolases"/>
    <property type="match status" value="1"/>
</dbReference>
<evidence type="ECO:0000259" key="1">
    <source>
        <dbReference type="Pfam" id="PF07969"/>
    </source>
</evidence>
<proteinExistence type="predicted"/>
<dbReference type="InterPro" id="IPR011059">
    <property type="entry name" value="Metal-dep_hydrolase_composite"/>
</dbReference>
<reference evidence="2 3" key="1">
    <citation type="submission" date="2024-09" db="EMBL/GenBank/DDBJ databases">
        <authorList>
            <person name="Sun Q."/>
            <person name="Mori K."/>
        </authorList>
    </citation>
    <scope>NUCLEOTIDE SEQUENCE [LARGE SCALE GENOMIC DNA]</scope>
    <source>
        <strain evidence="2 3">JCM 12763</strain>
    </source>
</reference>
<dbReference type="RefSeq" id="WP_141338979.1">
    <property type="nucleotide sequence ID" value="NZ_JBHMAX010000019.1"/>
</dbReference>
<accession>A0ABV5V407</accession>
<keyword evidence="2" id="KW-0378">Hydrolase</keyword>
<dbReference type="Gene3D" id="2.30.40.10">
    <property type="entry name" value="Urease, subunit C, domain 1"/>
    <property type="match status" value="1"/>
</dbReference>
<dbReference type="Pfam" id="PF07969">
    <property type="entry name" value="Amidohydro_3"/>
    <property type="match status" value="1"/>
</dbReference>
<organism evidence="2 3">
    <name type="scientific">Ornithinimicrobium kibberense</name>
    <dbReference type="NCBI Taxonomy" id="282060"/>
    <lineage>
        <taxon>Bacteria</taxon>
        <taxon>Bacillati</taxon>
        <taxon>Actinomycetota</taxon>
        <taxon>Actinomycetes</taxon>
        <taxon>Micrococcales</taxon>
        <taxon>Ornithinimicrobiaceae</taxon>
        <taxon>Ornithinimicrobium</taxon>
    </lineage>
</organism>
<dbReference type="PANTHER" id="PTHR22642:SF2">
    <property type="entry name" value="PROTEIN LONG AFTER FAR-RED 3"/>
    <property type="match status" value="1"/>
</dbReference>
<comment type="caution">
    <text evidence="2">The sequence shown here is derived from an EMBL/GenBank/DDBJ whole genome shotgun (WGS) entry which is preliminary data.</text>
</comment>
<protein>
    <submittedName>
        <fullName evidence="2">Amidohydrolase</fullName>
        <ecNumber evidence="2">3.5.-.-</ecNumber>
    </submittedName>
</protein>
<dbReference type="Proteomes" id="UP001589613">
    <property type="component" value="Unassembled WGS sequence"/>
</dbReference>
<dbReference type="InterPro" id="IPR032466">
    <property type="entry name" value="Metal_Hydrolase"/>
</dbReference>
<name>A0ABV5V407_9MICO</name>
<sequence length="505" mass="53348">MDSLLIRGVRVVPLDGTAPDPSGTPVDVLVEDGTVTEVAPTLPRPPGGEQLEGGGRWVLPGLWDHHVHVRQWGLVRSRLDLSGARDADEAVDLVRRRLAEGNLPTSGVLTGWGHRPATWGRDPSTADLDAVAPDVPVVLISGDGHHGWLNSRAMDLLGAPRRDGVIAEAEWFAVYERLGGLPGAHDEAEAGVALALADAVALGVVGITDLEFGRPWAHWRDRVAEHLPALRARVGVYPEGLEEVLAAGVRTGDTIRATDGLVTMGPLKIISDGSLNTRTAWCCQPYADGASLAEPAGAPNLGGEELVDLLATARRAGLEVALHAIGDAAVHQALTAFGRTGARGGIEHAQLVAVEDLDRWRRLPVRASVQPAHLLDDRVVTEQCWPDRTDRTFTLRSFLDRGIEVVLGSDAPVSPLDPWLAAAAAVHRGPLDGENWHPEQALTPVEALAASVDGRRVRAGAPGDLVLLEDDPLGAPGATSAEQARRLRATRVSATVVAGTLIHGG</sequence>
<dbReference type="PANTHER" id="PTHR22642">
    <property type="entry name" value="IMIDAZOLONEPROPIONASE"/>
    <property type="match status" value="1"/>
</dbReference>
<evidence type="ECO:0000313" key="2">
    <source>
        <dbReference type="EMBL" id="MFB9732527.1"/>
    </source>
</evidence>
<dbReference type="EC" id="3.5.-.-" evidence="2"/>
<gene>
    <name evidence="2" type="ORF">ACFFN0_10785</name>
</gene>
<keyword evidence="3" id="KW-1185">Reference proteome</keyword>
<dbReference type="Gene3D" id="3.20.20.140">
    <property type="entry name" value="Metal-dependent hydrolases"/>
    <property type="match status" value="1"/>
</dbReference>
<dbReference type="EMBL" id="JBHMAX010000019">
    <property type="protein sequence ID" value="MFB9732527.1"/>
    <property type="molecule type" value="Genomic_DNA"/>
</dbReference>
<dbReference type="InterPro" id="IPR013108">
    <property type="entry name" value="Amidohydro_3"/>
</dbReference>
<dbReference type="SUPFAM" id="SSF51338">
    <property type="entry name" value="Composite domain of metallo-dependent hydrolases"/>
    <property type="match status" value="1"/>
</dbReference>